<reference evidence="2 3" key="2">
    <citation type="submission" date="2017-10" db="EMBL/GenBank/DDBJ databases">
        <title>Extensive intraspecific genome diversity in a model arbuscular mycorrhizal fungus.</title>
        <authorList>
            <person name="Chen E.C.H."/>
            <person name="Morin E."/>
            <person name="Baudet D."/>
            <person name="Noel J."/>
            <person name="Ndikumana S."/>
            <person name="Charron P."/>
            <person name="St-Onge C."/>
            <person name="Giorgi J."/>
            <person name="Grigoriev I.V."/>
            <person name="Roux C."/>
            <person name="Martin F.M."/>
            <person name="Corradi N."/>
        </authorList>
    </citation>
    <scope>NUCLEOTIDE SEQUENCE [LARGE SCALE GENOMIC DNA]</scope>
    <source>
        <strain evidence="2 3">C2</strain>
    </source>
</reference>
<sequence length="234" mass="27830">MQSNEHSLFPQPKIVNQPTADDPDPVVFKQLHLPARLIPLRLGRYIKASTDKEKEFRKREKNRLRRLRARNKKKKKLPPLPTGHVGDPRVYYQRTYNINLFDYKVIFELTFLQQSLYQEIWTKHNSNLHTWERSHNITKHNKRRYKFRHRKRNNSQNTHINDQSPNVADTDSTVRTPQCHPESLRPRPRDNTWMILITSIYLHSMIVYDKNGGRSPANGCSMNYTAWAYTIGLE</sequence>
<dbReference type="VEuPathDB" id="FungiDB:FUN_003495"/>
<feature type="non-terminal residue" evidence="2">
    <location>
        <position position="234"/>
    </location>
</feature>
<proteinExistence type="predicted"/>
<dbReference type="AlphaFoldDB" id="A0A2N1M7L8"/>
<feature type="region of interest" description="Disordered" evidence="1">
    <location>
        <begin position="1"/>
        <end position="21"/>
    </location>
</feature>
<dbReference type="Proteomes" id="UP000233469">
    <property type="component" value="Unassembled WGS sequence"/>
</dbReference>
<organism evidence="2 3">
    <name type="scientific">Rhizophagus irregularis</name>
    <dbReference type="NCBI Taxonomy" id="588596"/>
    <lineage>
        <taxon>Eukaryota</taxon>
        <taxon>Fungi</taxon>
        <taxon>Fungi incertae sedis</taxon>
        <taxon>Mucoromycota</taxon>
        <taxon>Glomeromycotina</taxon>
        <taxon>Glomeromycetes</taxon>
        <taxon>Glomerales</taxon>
        <taxon>Glomeraceae</taxon>
        <taxon>Rhizophagus</taxon>
    </lineage>
</organism>
<gene>
    <name evidence="2" type="ORF">RhiirC2_721095</name>
</gene>
<protein>
    <submittedName>
        <fullName evidence="2">Uncharacterized protein</fullName>
    </submittedName>
</protein>
<comment type="caution">
    <text evidence="2">The sequence shown here is derived from an EMBL/GenBank/DDBJ whole genome shotgun (WGS) entry which is preliminary data.</text>
</comment>
<accession>A0A2N1M7L8</accession>
<evidence type="ECO:0000313" key="3">
    <source>
        <dbReference type="Proteomes" id="UP000233469"/>
    </source>
</evidence>
<name>A0A2N1M7L8_9GLOM</name>
<dbReference type="EMBL" id="LLXL01004221">
    <property type="protein sequence ID" value="PKK57636.1"/>
    <property type="molecule type" value="Genomic_DNA"/>
</dbReference>
<reference evidence="2 3" key="1">
    <citation type="submission" date="2016-04" db="EMBL/GenBank/DDBJ databases">
        <title>Genome analyses suggest a sexual origin of heterokaryosis in a supposedly ancient asexual fungus.</title>
        <authorList>
            <person name="Ropars J."/>
            <person name="Sedzielewska K."/>
            <person name="Noel J."/>
            <person name="Charron P."/>
            <person name="Farinelli L."/>
            <person name="Marton T."/>
            <person name="Kruger M."/>
            <person name="Pelin A."/>
            <person name="Brachmann A."/>
            <person name="Corradi N."/>
        </authorList>
    </citation>
    <scope>NUCLEOTIDE SEQUENCE [LARGE SCALE GENOMIC DNA]</scope>
    <source>
        <strain evidence="2 3">C2</strain>
    </source>
</reference>
<evidence type="ECO:0000313" key="2">
    <source>
        <dbReference type="EMBL" id="PKK57636.1"/>
    </source>
</evidence>
<feature type="compositionally biased region" description="Polar residues" evidence="1">
    <location>
        <begin position="154"/>
        <end position="176"/>
    </location>
</feature>
<evidence type="ECO:0000256" key="1">
    <source>
        <dbReference type="SAM" id="MobiDB-lite"/>
    </source>
</evidence>
<feature type="region of interest" description="Disordered" evidence="1">
    <location>
        <begin position="149"/>
        <end position="186"/>
    </location>
</feature>